<dbReference type="EMBL" id="JALBUT010000001">
    <property type="protein sequence ID" value="MDX8414805.1"/>
    <property type="molecule type" value="Genomic_DNA"/>
</dbReference>
<keyword evidence="3" id="KW-1185">Reference proteome</keyword>
<comment type="caution">
    <text evidence="2">The sequence shown here is derived from an EMBL/GenBank/DDBJ whole genome shotgun (WGS) entry which is preliminary data.</text>
</comment>
<evidence type="ECO:0000256" key="1">
    <source>
        <dbReference type="SAM" id="Phobius"/>
    </source>
</evidence>
<protein>
    <submittedName>
        <fullName evidence="2">Uncharacterized protein</fullName>
    </submittedName>
</protein>
<gene>
    <name evidence="2" type="ORF">MOX91_01210</name>
</gene>
<accession>A0ABU4WGT2</accession>
<proteinExistence type="predicted"/>
<name>A0ABU4WGT2_9BACT</name>
<evidence type="ECO:0000313" key="2">
    <source>
        <dbReference type="EMBL" id="MDX8414805.1"/>
    </source>
</evidence>
<keyword evidence="1" id="KW-1133">Transmembrane helix</keyword>
<reference evidence="2 3" key="1">
    <citation type="submission" date="2022-03" db="EMBL/GenBank/DDBJ databases">
        <title>Novel taxa within the pig intestine.</title>
        <authorList>
            <person name="Wylensek D."/>
            <person name="Bishof K."/>
            <person name="Afrizal A."/>
            <person name="Clavel T."/>
        </authorList>
    </citation>
    <scope>NUCLEOTIDE SEQUENCE [LARGE SCALE GENOMIC DNA]</scope>
    <source>
        <strain evidence="2 3">CLA-KB-P66</strain>
    </source>
</reference>
<feature type="transmembrane region" description="Helical" evidence="1">
    <location>
        <begin position="93"/>
        <end position="113"/>
    </location>
</feature>
<sequence length="167" mass="19035">MEKGNKQAFKIGGKVVSKNRFDELVSSYLDMTITKEELDLLAKLVSSNERAKNDFSKARRIHLATCKMFGKQTVKLPRLPVYTIKKRTRKRAAAEWSVVALLMFTTVVTFRFAQRAMDMEDEPVNSIEIASVPDISSFYDFTLENNFVAQGGTCSLFRVIPRKRKGE</sequence>
<dbReference type="Proteomes" id="UP001275932">
    <property type="component" value="Unassembled WGS sequence"/>
</dbReference>
<dbReference type="RefSeq" id="WP_370396252.1">
    <property type="nucleotide sequence ID" value="NZ_JALBUT010000001.1"/>
</dbReference>
<keyword evidence="1" id="KW-0812">Transmembrane</keyword>
<organism evidence="2 3">
    <name type="scientific">Intestinicryptomonas porci</name>
    <dbReference type="NCBI Taxonomy" id="2926320"/>
    <lineage>
        <taxon>Bacteria</taxon>
        <taxon>Pseudomonadati</taxon>
        <taxon>Verrucomicrobiota</taxon>
        <taxon>Opitutia</taxon>
        <taxon>Opitutales</taxon>
        <taxon>Intestinicryptomonaceae</taxon>
        <taxon>Intestinicryptomonas</taxon>
    </lineage>
</organism>
<keyword evidence="1" id="KW-0472">Membrane</keyword>
<evidence type="ECO:0000313" key="3">
    <source>
        <dbReference type="Proteomes" id="UP001275932"/>
    </source>
</evidence>